<keyword evidence="4 7" id="KW-0067">ATP-binding</keyword>
<keyword evidence="5" id="KW-0046">Antibiotic resistance</keyword>
<evidence type="ECO:0000313" key="8">
    <source>
        <dbReference type="Proteomes" id="UP000182241"/>
    </source>
</evidence>
<comment type="subcellular location">
    <subcellularLocation>
        <location evidence="1">Cell membrane</location>
        <topology evidence="1">Peripheral membrane protein</topology>
    </subcellularLocation>
</comment>
<dbReference type="CDD" id="cd03230">
    <property type="entry name" value="ABC_DR_subfamily_A"/>
    <property type="match status" value="1"/>
</dbReference>
<accession>A0A1H4ZW51</accession>
<dbReference type="GO" id="GO:0005886">
    <property type="term" value="C:plasma membrane"/>
    <property type="evidence" value="ECO:0007669"/>
    <property type="project" value="UniProtKB-SubCell"/>
</dbReference>
<organism evidence="7 8">
    <name type="scientific">Tsukamurella tyrosinosolvens</name>
    <dbReference type="NCBI Taxonomy" id="57704"/>
    <lineage>
        <taxon>Bacteria</taxon>
        <taxon>Bacillati</taxon>
        <taxon>Actinomycetota</taxon>
        <taxon>Actinomycetes</taxon>
        <taxon>Mycobacteriales</taxon>
        <taxon>Tsukamurellaceae</taxon>
        <taxon>Tsukamurella</taxon>
    </lineage>
</organism>
<proteinExistence type="predicted"/>
<dbReference type="AlphaFoldDB" id="A0A1H4ZW51"/>
<dbReference type="GO" id="GO:0046677">
    <property type="term" value="P:response to antibiotic"/>
    <property type="evidence" value="ECO:0007669"/>
    <property type="project" value="UniProtKB-KW"/>
</dbReference>
<dbReference type="EMBL" id="FNSA01000003">
    <property type="protein sequence ID" value="SED34319.1"/>
    <property type="molecule type" value="Genomic_DNA"/>
</dbReference>
<dbReference type="PROSITE" id="PS00211">
    <property type="entry name" value="ABC_TRANSPORTER_1"/>
    <property type="match status" value="1"/>
</dbReference>
<evidence type="ECO:0000256" key="3">
    <source>
        <dbReference type="ARBA" id="ARBA00022741"/>
    </source>
</evidence>
<dbReference type="InterPro" id="IPR003593">
    <property type="entry name" value="AAA+_ATPase"/>
</dbReference>
<dbReference type="PANTHER" id="PTHR42711:SF17">
    <property type="entry name" value="ABC TRANSPORTER ATP-BINDING PROTEIN"/>
    <property type="match status" value="1"/>
</dbReference>
<keyword evidence="3" id="KW-0547">Nucleotide-binding</keyword>
<dbReference type="STRING" id="57704.SAMN04489793_4700"/>
<dbReference type="GO" id="GO:0005524">
    <property type="term" value="F:ATP binding"/>
    <property type="evidence" value="ECO:0007669"/>
    <property type="project" value="UniProtKB-KW"/>
</dbReference>
<gene>
    <name evidence="7" type="ORF">SAMN04489793_4700</name>
</gene>
<dbReference type="Gene3D" id="3.40.50.300">
    <property type="entry name" value="P-loop containing nucleotide triphosphate hydrolases"/>
    <property type="match status" value="1"/>
</dbReference>
<dbReference type="Proteomes" id="UP000182241">
    <property type="component" value="Unassembled WGS sequence"/>
</dbReference>
<evidence type="ECO:0000313" key="7">
    <source>
        <dbReference type="EMBL" id="SED34319.1"/>
    </source>
</evidence>
<keyword evidence="2" id="KW-0813">Transport</keyword>
<evidence type="ECO:0000256" key="5">
    <source>
        <dbReference type="ARBA" id="ARBA00023251"/>
    </source>
</evidence>
<evidence type="ECO:0000259" key="6">
    <source>
        <dbReference type="PROSITE" id="PS50893"/>
    </source>
</evidence>
<dbReference type="PANTHER" id="PTHR42711">
    <property type="entry name" value="ABC TRANSPORTER ATP-BINDING PROTEIN"/>
    <property type="match status" value="1"/>
</dbReference>
<dbReference type="PROSITE" id="PS50893">
    <property type="entry name" value="ABC_TRANSPORTER_2"/>
    <property type="match status" value="1"/>
</dbReference>
<dbReference type="InterPro" id="IPR027417">
    <property type="entry name" value="P-loop_NTPase"/>
</dbReference>
<dbReference type="InterPro" id="IPR003439">
    <property type="entry name" value="ABC_transporter-like_ATP-bd"/>
</dbReference>
<feature type="domain" description="ABC transporter" evidence="6">
    <location>
        <begin position="33"/>
        <end position="250"/>
    </location>
</feature>
<dbReference type="SUPFAM" id="SSF52540">
    <property type="entry name" value="P-loop containing nucleoside triphosphate hydrolases"/>
    <property type="match status" value="1"/>
</dbReference>
<keyword evidence="8" id="KW-1185">Reference proteome</keyword>
<evidence type="ECO:0000256" key="4">
    <source>
        <dbReference type="ARBA" id="ARBA00022840"/>
    </source>
</evidence>
<reference evidence="8" key="1">
    <citation type="submission" date="2016-10" db="EMBL/GenBank/DDBJ databases">
        <authorList>
            <person name="Varghese N."/>
            <person name="Submissions S."/>
        </authorList>
    </citation>
    <scope>NUCLEOTIDE SEQUENCE [LARGE SCALE GENOMIC DNA]</scope>
    <source>
        <strain evidence="8">DSM 44234</strain>
    </source>
</reference>
<dbReference type="InterPro" id="IPR050763">
    <property type="entry name" value="ABC_transporter_ATP-binding"/>
</dbReference>
<dbReference type="Pfam" id="PF00005">
    <property type="entry name" value="ABC_tran"/>
    <property type="match status" value="1"/>
</dbReference>
<sequence length="321" mass="33922">MRITVPISTRVSTRRWIRSAQVTGIVDGMTPALELRSLTKTYATATGERFTAVDAVDLTVRQGEVVAFLGPNGAGKSTTIDMILGLIAPDSGTATHAGTVAAVQQSGGLLPTLTVQDTVDLIAALHPGSDPDAAIARAGLGDLRRRTVGKCSGGQQQALRFALALLAEPDLLVLDEPTAGMDVDARRRFWDEVRSDARRGTTVLFATHYLEEADRFADRVVMIAGGRIVADGATADVRAAATGRRVSAVLGPDGAAALVAAVPGVRVAEVRGERTVFAVDGDPRTSDDALRFLLTRTDARDVETRTHGLEEAFLQLTEEKA</sequence>
<dbReference type="SMART" id="SM00382">
    <property type="entry name" value="AAA"/>
    <property type="match status" value="1"/>
</dbReference>
<dbReference type="GO" id="GO:0016887">
    <property type="term" value="F:ATP hydrolysis activity"/>
    <property type="evidence" value="ECO:0007669"/>
    <property type="project" value="InterPro"/>
</dbReference>
<evidence type="ECO:0000256" key="2">
    <source>
        <dbReference type="ARBA" id="ARBA00022448"/>
    </source>
</evidence>
<evidence type="ECO:0000256" key="1">
    <source>
        <dbReference type="ARBA" id="ARBA00004202"/>
    </source>
</evidence>
<protein>
    <submittedName>
        <fullName evidence="7">ABC-2 type transport system ATP-binding protein</fullName>
    </submittedName>
</protein>
<name>A0A1H4ZW51_TSUTY</name>
<dbReference type="InterPro" id="IPR017871">
    <property type="entry name" value="ABC_transporter-like_CS"/>
</dbReference>